<keyword evidence="2" id="KW-0255">Endonuclease</keyword>
<organism evidence="2 3">
    <name type="scientific">Citrobacter amalonaticus Y19</name>
    <dbReference type="NCBI Taxonomy" id="1261127"/>
    <lineage>
        <taxon>Bacteria</taxon>
        <taxon>Pseudomonadati</taxon>
        <taxon>Pseudomonadota</taxon>
        <taxon>Gammaproteobacteria</taxon>
        <taxon>Enterobacterales</taxon>
        <taxon>Enterobacteriaceae</taxon>
        <taxon>Citrobacter</taxon>
    </lineage>
</organism>
<feature type="domain" description="HNH nuclease" evidence="1">
    <location>
        <begin position="140"/>
        <end position="189"/>
    </location>
</feature>
<dbReference type="InterPro" id="IPR003615">
    <property type="entry name" value="HNH_nuc"/>
</dbReference>
<sequence>MTSDKNQTDKLARDIKDKVLARPAGSSGELVEYRSVHEFMSLTRTGTPADARQFRLAVKAKGIAIWPDDDPRVGQQFARDGIRWEVRLKTFWPESQDPFDDDLDENVSPKRSGYRRYGTMSRPDQKKFSDRVYFNCMERCVVTGVKTKCRGEAAHLIEHHKAGSDHWSNGLWLRADIHRLYDNGLCVINPSTLTIHFHPSILAKDDDLIAYEARPILSTRKPVNPAWLKSRWDAHTWLK</sequence>
<evidence type="ECO:0000259" key="1">
    <source>
        <dbReference type="Pfam" id="PF13391"/>
    </source>
</evidence>
<proteinExistence type="predicted"/>
<dbReference type="OrthoDB" id="529575at2"/>
<dbReference type="Proteomes" id="UP000034085">
    <property type="component" value="Plasmid"/>
</dbReference>
<evidence type="ECO:0000313" key="3">
    <source>
        <dbReference type="Proteomes" id="UP000034085"/>
    </source>
</evidence>
<keyword evidence="2" id="KW-0614">Plasmid</keyword>
<dbReference type="EMBL" id="CP011133">
    <property type="protein sequence ID" value="AKE62301.1"/>
    <property type="molecule type" value="Genomic_DNA"/>
</dbReference>
<keyword evidence="2" id="KW-0378">Hydrolase</keyword>
<dbReference type="HOGENOM" id="CLU_1313603_0_0_6"/>
<dbReference type="PATRIC" id="fig|1261127.3.peg.5731"/>
<geneLocation type="plasmid" evidence="2">
    <name>unnamed</name>
</geneLocation>
<reference evidence="2 3" key="1">
    <citation type="submission" date="2015-03" db="EMBL/GenBank/DDBJ databases">
        <title>Complete genome sequence of Citrobacter amalonaticus Y19.</title>
        <authorList>
            <person name="Park S."/>
        </authorList>
    </citation>
    <scope>NUCLEOTIDE SEQUENCE [LARGE SCALE GENOMIC DNA]</scope>
    <source>
        <strain evidence="2 3">Y19</strain>
        <plasmid evidence="3">Plasmid</plasmid>
    </source>
</reference>
<evidence type="ECO:0000313" key="2">
    <source>
        <dbReference type="EMBL" id="AKE62301.1"/>
    </source>
</evidence>
<dbReference type="RefSeq" id="WP_046499392.1">
    <property type="nucleotide sequence ID" value="NZ_CP011133.1"/>
</dbReference>
<dbReference type="Pfam" id="PF13391">
    <property type="entry name" value="HNH_2"/>
    <property type="match status" value="1"/>
</dbReference>
<keyword evidence="2" id="KW-0540">Nuclease</keyword>
<dbReference type="KEGG" id="cama:F384_27590"/>
<dbReference type="GO" id="GO:0004519">
    <property type="term" value="F:endonuclease activity"/>
    <property type="evidence" value="ECO:0007669"/>
    <property type="project" value="UniProtKB-KW"/>
</dbReference>
<accession>A0A0F6U0L2</accession>
<gene>
    <name evidence="2" type="ORF">F384_27590</name>
</gene>
<protein>
    <submittedName>
        <fullName evidence="2">HNH endonuclease</fullName>
    </submittedName>
</protein>
<name>A0A0F6U0L2_CITAM</name>
<dbReference type="AlphaFoldDB" id="A0A0F6U0L2"/>